<feature type="transmembrane region" description="Helical" evidence="7">
    <location>
        <begin position="160"/>
        <end position="177"/>
    </location>
</feature>
<organism evidence="10 11">
    <name type="scientific">Roseibium polysiphoniae</name>
    <dbReference type="NCBI Taxonomy" id="2571221"/>
    <lineage>
        <taxon>Bacteria</taxon>
        <taxon>Pseudomonadati</taxon>
        <taxon>Pseudomonadota</taxon>
        <taxon>Alphaproteobacteria</taxon>
        <taxon>Hyphomicrobiales</taxon>
        <taxon>Stappiaceae</taxon>
        <taxon>Roseibium</taxon>
    </lineage>
</organism>
<evidence type="ECO:0000256" key="3">
    <source>
        <dbReference type="ARBA" id="ARBA00022475"/>
    </source>
</evidence>
<feature type="transmembrane region" description="Helical" evidence="7">
    <location>
        <begin position="295"/>
        <end position="322"/>
    </location>
</feature>
<feature type="transmembrane region" description="Helical" evidence="7">
    <location>
        <begin position="30"/>
        <end position="50"/>
    </location>
</feature>
<keyword evidence="7" id="KW-0997">Cell inner membrane</keyword>
<feature type="transmembrane region" description="Helical" evidence="7">
    <location>
        <begin position="70"/>
        <end position="91"/>
    </location>
</feature>
<evidence type="ECO:0000259" key="9">
    <source>
        <dbReference type="Pfam" id="PF04290"/>
    </source>
</evidence>
<evidence type="ECO:0000256" key="4">
    <source>
        <dbReference type="ARBA" id="ARBA00022692"/>
    </source>
</evidence>
<dbReference type="EMBL" id="JACYXJ010000004">
    <property type="protein sequence ID" value="MBD8876778.1"/>
    <property type="molecule type" value="Genomic_DNA"/>
</dbReference>
<keyword evidence="4 7" id="KW-0812">Transmembrane</keyword>
<sequence>MTALNTVQDVSANSNATTGSSKSPVPVRTFGWIILAVMAAFLLNNYLNYWQGLPGVAPIFGGAVNGSMPILWSWVQLGLYAIAVVLAFLHVGRTKPVTLREDAKRISDINAFLIRAAFWAVLIVGLVDTVISFLRVEGMLEGIVGTGLAADLGRSHFRGGYVHMPLIALSVVIAAFTRTLGFTWLALLVVAAELLIVIGRFIFSYEQAFMADLVRFWYAALFLFASAYTLLEEGHVRVDVFYAGFNSRLKGKVNAVGSLLLGISLCWVILIIGMGGKQNIINSPILSYETTQAGFGLYVKYLMAGFLGVFAVSMMIQFVSYLMDAVADMRGEPGGRDHDVPAAH</sequence>
<keyword evidence="6 7" id="KW-0472">Membrane</keyword>
<feature type="transmembrane region" description="Helical" evidence="7">
    <location>
        <begin position="253"/>
        <end position="275"/>
    </location>
</feature>
<feature type="transmembrane region" description="Helical" evidence="7">
    <location>
        <begin position="112"/>
        <end position="134"/>
    </location>
</feature>
<evidence type="ECO:0000256" key="8">
    <source>
        <dbReference type="SAM" id="MobiDB-lite"/>
    </source>
</evidence>
<comment type="caution">
    <text evidence="10">The sequence shown here is derived from an EMBL/GenBank/DDBJ whole genome shotgun (WGS) entry which is preliminary data.</text>
</comment>
<keyword evidence="2 7" id="KW-0813">Transport</keyword>
<keyword evidence="5 7" id="KW-1133">Transmembrane helix</keyword>
<comment type="subunit">
    <text evidence="7">The complex comprises the extracytoplasmic solute receptor protein and the two transmembrane proteins.</text>
</comment>
<comment type="subcellular location">
    <subcellularLocation>
        <location evidence="7">Cell inner membrane</location>
        <topology evidence="7">Multi-pass membrane protein</topology>
    </subcellularLocation>
    <subcellularLocation>
        <location evidence="1">Cell membrane</location>
        <topology evidence="1">Multi-pass membrane protein</topology>
    </subcellularLocation>
</comment>
<dbReference type="Pfam" id="PF04290">
    <property type="entry name" value="DctQ"/>
    <property type="match status" value="1"/>
</dbReference>
<comment type="similarity">
    <text evidence="7">Belongs to the TRAP transporter small permease family.</text>
</comment>
<dbReference type="RefSeq" id="WP_192109255.1">
    <property type="nucleotide sequence ID" value="NZ_JACYXJ010000004.1"/>
</dbReference>
<gene>
    <name evidence="10" type="ORF">IG617_10815</name>
</gene>
<feature type="domain" description="Tripartite ATP-independent periplasmic transporters DctQ component" evidence="9">
    <location>
        <begin position="196"/>
        <end position="322"/>
    </location>
</feature>
<evidence type="ECO:0000256" key="1">
    <source>
        <dbReference type="ARBA" id="ARBA00004651"/>
    </source>
</evidence>
<comment type="caution">
    <text evidence="7">Lacks conserved residue(s) required for the propagation of feature annotation.</text>
</comment>
<comment type="function">
    <text evidence="7">Part of the tripartite ATP-independent periplasmic (TRAP) transport system.</text>
</comment>
<evidence type="ECO:0000256" key="5">
    <source>
        <dbReference type="ARBA" id="ARBA00022989"/>
    </source>
</evidence>
<evidence type="ECO:0000313" key="11">
    <source>
        <dbReference type="Proteomes" id="UP000615687"/>
    </source>
</evidence>
<proteinExistence type="inferred from homology"/>
<feature type="transmembrane region" description="Helical" evidence="7">
    <location>
        <begin position="215"/>
        <end position="232"/>
    </location>
</feature>
<evidence type="ECO:0000313" key="10">
    <source>
        <dbReference type="EMBL" id="MBD8876778.1"/>
    </source>
</evidence>
<keyword evidence="3" id="KW-1003">Cell membrane</keyword>
<dbReference type="InterPro" id="IPR055348">
    <property type="entry name" value="DctQ"/>
</dbReference>
<evidence type="ECO:0000256" key="7">
    <source>
        <dbReference type="RuleBase" id="RU369079"/>
    </source>
</evidence>
<feature type="transmembrane region" description="Helical" evidence="7">
    <location>
        <begin position="184"/>
        <end position="203"/>
    </location>
</feature>
<evidence type="ECO:0000256" key="2">
    <source>
        <dbReference type="ARBA" id="ARBA00022448"/>
    </source>
</evidence>
<dbReference type="Proteomes" id="UP000615687">
    <property type="component" value="Unassembled WGS sequence"/>
</dbReference>
<keyword evidence="11" id="KW-1185">Reference proteome</keyword>
<protein>
    <recommendedName>
        <fullName evidence="7">TRAP transporter small permease protein</fullName>
    </recommendedName>
</protein>
<name>A0ABR9CB03_9HYPH</name>
<evidence type="ECO:0000256" key="6">
    <source>
        <dbReference type="ARBA" id="ARBA00023136"/>
    </source>
</evidence>
<accession>A0ABR9CB03</accession>
<reference evidence="10 11" key="1">
    <citation type="submission" date="2020-09" db="EMBL/GenBank/DDBJ databases">
        <title>The genome sequence of type strain Labrenzia polysiphoniae KACC 19711.</title>
        <authorList>
            <person name="Liu Y."/>
        </authorList>
    </citation>
    <scope>NUCLEOTIDE SEQUENCE [LARGE SCALE GENOMIC DNA]</scope>
    <source>
        <strain evidence="10 11">KACC 19711</strain>
    </source>
</reference>
<feature type="region of interest" description="Disordered" evidence="8">
    <location>
        <begin position="1"/>
        <end position="23"/>
    </location>
</feature>